<dbReference type="InterPro" id="IPR036291">
    <property type="entry name" value="NAD(P)-bd_dom_sf"/>
</dbReference>
<protein>
    <recommendedName>
        <fullName evidence="9">Major facilitator superfamily (MFS) profile domain-containing protein</fullName>
    </recommendedName>
</protein>
<dbReference type="NCBIfam" id="TIGR00745">
    <property type="entry name" value="apbA_panE"/>
    <property type="match status" value="1"/>
</dbReference>
<dbReference type="CDD" id="cd05233">
    <property type="entry name" value="SDR_c"/>
    <property type="match status" value="1"/>
</dbReference>
<evidence type="ECO:0000256" key="3">
    <source>
        <dbReference type="ARBA" id="ARBA00022692"/>
    </source>
</evidence>
<gene>
    <name evidence="10" type="ORF">EVAR_73716_1</name>
</gene>
<keyword evidence="11" id="KW-1185">Reference proteome</keyword>
<dbReference type="AlphaFoldDB" id="A0A4C1T9S4"/>
<evidence type="ECO:0000259" key="9">
    <source>
        <dbReference type="PROSITE" id="PS50850"/>
    </source>
</evidence>
<dbReference type="InterPro" id="IPR013752">
    <property type="entry name" value="KPA_reductase"/>
</dbReference>
<accession>A0A4C1T9S4</accession>
<dbReference type="Pfam" id="PF08546">
    <property type="entry name" value="ApbA_C"/>
    <property type="match status" value="1"/>
</dbReference>
<dbReference type="Proteomes" id="UP000299102">
    <property type="component" value="Unassembled WGS sequence"/>
</dbReference>
<comment type="subcellular location">
    <subcellularLocation>
        <location evidence="1">Membrane</location>
        <topology evidence="1">Multi-pass membrane protein</topology>
    </subcellularLocation>
</comment>
<evidence type="ECO:0000256" key="2">
    <source>
        <dbReference type="ARBA" id="ARBA00007870"/>
    </source>
</evidence>
<evidence type="ECO:0000256" key="4">
    <source>
        <dbReference type="ARBA" id="ARBA00022857"/>
    </source>
</evidence>
<keyword evidence="5 8" id="KW-1133">Transmembrane helix</keyword>
<dbReference type="SUPFAM" id="SSF48179">
    <property type="entry name" value="6-phosphogluconate dehydrogenase C-terminal domain-like"/>
    <property type="match status" value="1"/>
</dbReference>
<evidence type="ECO:0000256" key="1">
    <source>
        <dbReference type="ARBA" id="ARBA00004141"/>
    </source>
</evidence>
<feature type="transmembrane region" description="Helical" evidence="8">
    <location>
        <begin position="49"/>
        <end position="71"/>
    </location>
</feature>
<dbReference type="InterPro" id="IPR003710">
    <property type="entry name" value="ApbA"/>
</dbReference>
<comment type="caution">
    <text evidence="10">The sequence shown here is derived from an EMBL/GenBank/DDBJ whole genome shotgun (WGS) entry which is preliminary data.</text>
</comment>
<feature type="transmembrane region" description="Helical" evidence="8">
    <location>
        <begin position="16"/>
        <end position="37"/>
    </location>
</feature>
<dbReference type="STRING" id="151549.A0A4C1T9S4"/>
<evidence type="ECO:0000256" key="5">
    <source>
        <dbReference type="ARBA" id="ARBA00022989"/>
    </source>
</evidence>
<dbReference type="PRINTS" id="PR00081">
    <property type="entry name" value="GDHRDH"/>
</dbReference>
<dbReference type="SUPFAM" id="SSF51735">
    <property type="entry name" value="NAD(P)-binding Rossmann-fold domains"/>
    <property type="match status" value="2"/>
</dbReference>
<proteinExistence type="inferred from homology"/>
<dbReference type="PROSITE" id="PS00216">
    <property type="entry name" value="SUGAR_TRANSPORT_1"/>
    <property type="match status" value="1"/>
</dbReference>
<evidence type="ECO:0000256" key="8">
    <source>
        <dbReference type="SAM" id="Phobius"/>
    </source>
</evidence>
<dbReference type="InterPro" id="IPR036259">
    <property type="entry name" value="MFS_trans_sf"/>
</dbReference>
<dbReference type="GO" id="GO:0022857">
    <property type="term" value="F:transmembrane transporter activity"/>
    <property type="evidence" value="ECO:0007669"/>
    <property type="project" value="InterPro"/>
</dbReference>
<dbReference type="InterPro" id="IPR013332">
    <property type="entry name" value="KPR_N"/>
</dbReference>
<dbReference type="InterPro" id="IPR020846">
    <property type="entry name" value="MFS_dom"/>
</dbReference>
<dbReference type="Gene3D" id="1.10.1040.10">
    <property type="entry name" value="N-(1-d-carboxylethyl)-l-norvaline Dehydrogenase, domain 2"/>
    <property type="match status" value="1"/>
</dbReference>
<dbReference type="PANTHER" id="PTHR43975">
    <property type="entry name" value="ZGC:101858"/>
    <property type="match status" value="1"/>
</dbReference>
<dbReference type="PRINTS" id="PR00080">
    <property type="entry name" value="SDRFAMILY"/>
</dbReference>
<feature type="transmembrane region" description="Helical" evidence="8">
    <location>
        <begin position="77"/>
        <end position="95"/>
    </location>
</feature>
<dbReference type="InterPro" id="IPR002347">
    <property type="entry name" value="SDR_fam"/>
</dbReference>
<evidence type="ECO:0000256" key="7">
    <source>
        <dbReference type="ARBA" id="ARBA00023136"/>
    </source>
</evidence>
<dbReference type="InterPro" id="IPR013328">
    <property type="entry name" value="6PGD_dom2"/>
</dbReference>
<evidence type="ECO:0000313" key="11">
    <source>
        <dbReference type="Proteomes" id="UP000299102"/>
    </source>
</evidence>
<evidence type="ECO:0000313" key="10">
    <source>
        <dbReference type="EMBL" id="GBP10886.1"/>
    </source>
</evidence>
<keyword evidence="3 8" id="KW-0812">Transmembrane</keyword>
<organism evidence="10 11">
    <name type="scientific">Eumeta variegata</name>
    <name type="common">Bagworm moth</name>
    <name type="synonym">Eumeta japonica</name>
    <dbReference type="NCBI Taxonomy" id="151549"/>
    <lineage>
        <taxon>Eukaryota</taxon>
        <taxon>Metazoa</taxon>
        <taxon>Ecdysozoa</taxon>
        <taxon>Arthropoda</taxon>
        <taxon>Hexapoda</taxon>
        <taxon>Insecta</taxon>
        <taxon>Pterygota</taxon>
        <taxon>Neoptera</taxon>
        <taxon>Endopterygota</taxon>
        <taxon>Lepidoptera</taxon>
        <taxon>Glossata</taxon>
        <taxon>Ditrysia</taxon>
        <taxon>Tineoidea</taxon>
        <taxon>Psychidae</taxon>
        <taxon>Oiketicinae</taxon>
        <taxon>Eumeta</taxon>
    </lineage>
</organism>
<dbReference type="EMBL" id="BGZK01009063">
    <property type="protein sequence ID" value="GBP10886.1"/>
    <property type="molecule type" value="Genomic_DNA"/>
</dbReference>
<dbReference type="GO" id="GO:0008677">
    <property type="term" value="F:2-dehydropantoate 2-reductase activity"/>
    <property type="evidence" value="ECO:0007669"/>
    <property type="project" value="InterPro"/>
</dbReference>
<dbReference type="GO" id="GO:0016020">
    <property type="term" value="C:membrane"/>
    <property type="evidence" value="ECO:0007669"/>
    <property type="project" value="UniProtKB-SubCell"/>
</dbReference>
<feature type="domain" description="Major facilitator superfamily (MFS) profile" evidence="9">
    <location>
        <begin position="1"/>
        <end position="165"/>
    </location>
</feature>
<dbReference type="InterPro" id="IPR008927">
    <property type="entry name" value="6-PGluconate_DH-like_C_sf"/>
</dbReference>
<dbReference type="InterPro" id="IPR005829">
    <property type="entry name" value="Sugar_transporter_CS"/>
</dbReference>
<dbReference type="OrthoDB" id="6251714at2759"/>
<dbReference type="PROSITE" id="PS50850">
    <property type="entry name" value="MFS"/>
    <property type="match status" value="1"/>
</dbReference>
<dbReference type="Gene3D" id="3.40.50.720">
    <property type="entry name" value="NAD(P)-binding Rossmann-like Domain"/>
    <property type="match status" value="2"/>
</dbReference>
<name>A0A4C1T9S4_EUMVA</name>
<feature type="transmembrane region" description="Helical" evidence="8">
    <location>
        <begin position="107"/>
        <end position="125"/>
    </location>
</feature>
<dbReference type="SUPFAM" id="SSF103473">
    <property type="entry name" value="MFS general substrate transporter"/>
    <property type="match status" value="1"/>
</dbReference>
<dbReference type="Pfam" id="PF00106">
    <property type="entry name" value="adh_short"/>
    <property type="match status" value="1"/>
</dbReference>
<dbReference type="GO" id="GO:0015940">
    <property type="term" value="P:pantothenate biosynthetic process"/>
    <property type="evidence" value="ECO:0007669"/>
    <property type="project" value="InterPro"/>
</dbReference>
<comment type="similarity">
    <text evidence="2">Belongs to the ketopantoate reductase family.</text>
</comment>
<dbReference type="Gene3D" id="1.20.1250.20">
    <property type="entry name" value="MFS general substrate transporter like domains"/>
    <property type="match status" value="1"/>
</dbReference>
<reference evidence="10 11" key="1">
    <citation type="journal article" date="2019" name="Commun. Biol.">
        <title>The bagworm genome reveals a unique fibroin gene that provides high tensile strength.</title>
        <authorList>
            <person name="Kono N."/>
            <person name="Nakamura H."/>
            <person name="Ohtoshi R."/>
            <person name="Tomita M."/>
            <person name="Numata K."/>
            <person name="Arakawa K."/>
        </authorList>
    </citation>
    <scope>NUCLEOTIDE SEQUENCE [LARGE SCALE GENOMIC DNA]</scope>
</reference>
<dbReference type="PANTHER" id="PTHR43975:SF2">
    <property type="entry name" value="EG:BACR7A4.14 PROTEIN-RELATED"/>
    <property type="match status" value="1"/>
</dbReference>
<keyword evidence="4" id="KW-0521">NADP</keyword>
<keyword evidence="6" id="KW-0560">Oxidoreductase</keyword>
<evidence type="ECO:0000256" key="6">
    <source>
        <dbReference type="ARBA" id="ARBA00023002"/>
    </source>
</evidence>
<sequence length="699" mass="74287">MPTYASVTTGIPLNQALAANFISIAVFIVLLPFGGILSDKIGRKPTMAAFAGGFLIFAWPAFALIGGGFWSLLLVELIGVFFLVGYSANCAVIMAEQFPPEVRATGIGLPYALAVAMFGGTAPYITTWMSTNGLGEWVWLRHILITGAGSGIGKEIALAFARLGDRITAADIRPEPLAETARALAQAGATEVRTASVDLSRAESAEKLIAETWEQSPIDVLISSAGIYPATPFLELTPETWDTVLDLNTRAPLLLTVALARRVIAESRSANVVNITSGAAQRARPRAAPYSTSKAALEMATRASALELGAHGIRVNAVSPGFITVDSERCGGVDHRRSAARRWRILDGVLETPAALGVVAERGDIMTKYTVVGAGAIGGTLAVHLHRAGADVQIVDADEAHVRAIAERGLRVEQPGGAIEARIPVMTPENAPEKLDAVLLAVKAQATDAVSAWIAPRLADDGWVASLQNGLNEPVIARHVGAYRTVAAFIDLFADVIEPGVVRDGGAGDIALGEYSGGDSTRVRRLAQDLSEWGTPIVSGNIPGFLWSKLGFGAMLVASALVDDDMGDLIDRHRIGMHALTREVLQVARAEQIALEAFDAFTPHDYLGTDVDANRATDALVAWLATQSKKRSGIWRDIAVRGRKTEVPAQYAAVFAAAERHGIATPVLRWLVTQIERLETHEIAMDESLLHELDGKVAA</sequence>
<keyword evidence="7 8" id="KW-0472">Membrane</keyword>
<dbReference type="Pfam" id="PF02558">
    <property type="entry name" value="ApbA"/>
    <property type="match status" value="1"/>
</dbReference>